<evidence type="ECO:0000256" key="2">
    <source>
        <dbReference type="ARBA" id="ARBA00022679"/>
    </source>
</evidence>
<evidence type="ECO:0000313" key="6">
    <source>
        <dbReference type="Proteomes" id="UP000192343"/>
    </source>
</evidence>
<dbReference type="InterPro" id="IPR017853">
    <property type="entry name" value="GH"/>
</dbReference>
<dbReference type="InterPro" id="IPR013780">
    <property type="entry name" value="Glyco_hydro_b"/>
</dbReference>
<dbReference type="SMART" id="SM00642">
    <property type="entry name" value="Aamy"/>
    <property type="match status" value="1"/>
</dbReference>
<dbReference type="GO" id="GO:0016757">
    <property type="term" value="F:glycosyltransferase activity"/>
    <property type="evidence" value="ECO:0007669"/>
    <property type="project" value="UniProtKB-KW"/>
</dbReference>
<dbReference type="Gene3D" id="2.60.40.1180">
    <property type="entry name" value="Golgi alpha-mannosidase II"/>
    <property type="match status" value="1"/>
</dbReference>
<proteinExistence type="predicted"/>
<name>A0A1Y1RVY8_9SPIO</name>
<dbReference type="Gene3D" id="3.90.400.10">
    <property type="entry name" value="Oligo-1,6-glucosidase, Domain 2"/>
    <property type="match status" value="1"/>
</dbReference>
<dbReference type="GO" id="GO:0005975">
    <property type="term" value="P:carbohydrate metabolic process"/>
    <property type="evidence" value="ECO:0007669"/>
    <property type="project" value="InterPro"/>
</dbReference>
<evidence type="ECO:0000259" key="4">
    <source>
        <dbReference type="SMART" id="SM00642"/>
    </source>
</evidence>
<dbReference type="PIRSF" id="PIRSF003059">
    <property type="entry name" value="Sucrose_phosphorylase"/>
    <property type="match status" value="1"/>
</dbReference>
<dbReference type="EMBL" id="MWQY01000015">
    <property type="protein sequence ID" value="ORC34166.1"/>
    <property type="molecule type" value="Genomic_DNA"/>
</dbReference>
<evidence type="ECO:0000256" key="1">
    <source>
        <dbReference type="ARBA" id="ARBA00022676"/>
    </source>
</evidence>
<dbReference type="InterPro" id="IPR016377">
    <property type="entry name" value="Sucrose_GGa_phosphorylase-rel"/>
</dbReference>
<feature type="binding site" evidence="3">
    <location>
        <position position="138"/>
    </location>
    <ligand>
        <name>substrate</name>
    </ligand>
</feature>
<dbReference type="SUPFAM" id="SSF51445">
    <property type="entry name" value="(Trans)glycosidases"/>
    <property type="match status" value="1"/>
</dbReference>
<organism evidence="5 6">
    <name type="scientific">Marispirochaeta aestuarii</name>
    <dbReference type="NCBI Taxonomy" id="1963862"/>
    <lineage>
        <taxon>Bacteria</taxon>
        <taxon>Pseudomonadati</taxon>
        <taxon>Spirochaetota</taxon>
        <taxon>Spirochaetia</taxon>
        <taxon>Spirochaetales</taxon>
        <taxon>Spirochaetaceae</taxon>
        <taxon>Marispirochaeta</taxon>
    </lineage>
</organism>
<dbReference type="InterPro" id="IPR006047">
    <property type="entry name" value="GH13_cat_dom"/>
</dbReference>
<dbReference type="Proteomes" id="UP000192343">
    <property type="component" value="Unassembled WGS sequence"/>
</dbReference>
<gene>
    <name evidence="5" type="ORF">B4O97_13890</name>
</gene>
<protein>
    <submittedName>
        <fullName evidence="5">Alpha-amylase</fullName>
    </submittedName>
</protein>
<evidence type="ECO:0000256" key="3">
    <source>
        <dbReference type="PIRSR" id="PIRSR003059-2"/>
    </source>
</evidence>
<dbReference type="OrthoDB" id="9805159at2"/>
<feature type="binding site" evidence="3">
    <location>
        <begin position="341"/>
        <end position="342"/>
    </location>
    <ligand>
        <name>substrate</name>
    </ligand>
</feature>
<accession>A0A1Y1RVY8</accession>
<dbReference type="InterPro" id="IPR045857">
    <property type="entry name" value="O16G_dom_2"/>
</dbReference>
<keyword evidence="1" id="KW-0328">Glycosyltransferase</keyword>
<feature type="domain" description="Glycosyl hydrolase family 13 catalytic" evidence="4">
    <location>
        <begin position="53"/>
        <end position="483"/>
    </location>
</feature>
<dbReference type="CDD" id="cd11356">
    <property type="entry name" value="AmyAc_Sucrose_phosphorylase-like_1"/>
    <property type="match status" value="1"/>
</dbReference>
<dbReference type="AlphaFoldDB" id="A0A1Y1RVY8"/>
<dbReference type="PANTHER" id="PTHR10357">
    <property type="entry name" value="ALPHA-AMYLASE FAMILY MEMBER"/>
    <property type="match status" value="1"/>
</dbReference>
<keyword evidence="6" id="KW-1185">Reference proteome</keyword>
<dbReference type="STRING" id="1963862.B4O97_13890"/>
<feature type="binding site" evidence="3">
    <location>
        <position position="100"/>
    </location>
    <ligand>
        <name>substrate</name>
    </ligand>
</feature>
<dbReference type="InterPro" id="IPR033746">
    <property type="entry name" value="GGa_phosphorylase"/>
</dbReference>
<feature type="binding site" evidence="3">
    <location>
        <position position="446"/>
    </location>
    <ligand>
        <name>substrate</name>
    </ligand>
</feature>
<dbReference type="Gene3D" id="3.20.20.80">
    <property type="entry name" value="Glycosidases"/>
    <property type="match status" value="1"/>
</dbReference>
<comment type="caution">
    <text evidence="5">The sequence shown here is derived from an EMBL/GenBank/DDBJ whole genome shotgun (WGS) entry which is preliminary data.</text>
</comment>
<dbReference type="PANTHER" id="PTHR10357:SF214">
    <property type="entry name" value="GLUCOSYLGLYCERATE PHOSPHORYLASE"/>
    <property type="match status" value="1"/>
</dbReference>
<dbReference type="RefSeq" id="WP_083051699.1">
    <property type="nucleotide sequence ID" value="NZ_MWQY01000015.1"/>
</dbReference>
<evidence type="ECO:0000313" key="5">
    <source>
        <dbReference type="EMBL" id="ORC34166.1"/>
    </source>
</evidence>
<sequence length="574" mass="64181">MSQSIRELVEFIYGPEKGESVVSALLDRVEKRVAMISAPPVRGEGRLPLNESDSFMITYGDQFRRQDRLPLECLKDFAEEKLSGFLSGIHILPFFPYTSDDGFSISDYEKVHPDWGSWEQVSGIGSSFKLMSDLVLNHCSVSHRWFRGFLEDDPRYRDFFISVDPDTDLSMIVRPRALPLLTPFETATGTKHVWTTFSADQVDLNFACPDVLIEMIDVFLFHVQMGVQVIRLDAIAYLWKEIGHPGIHHPKTHAMVRLFRAIVERYVPWVIILTETNVPHRENISYFGSGDDEAHMIYQFSLPPLTLDAFLREDAGHLRDWAATLPPVDGKTTYFNFLASHDGVGVTPAYGILRDEELSGLIRSVEERGGLVSYKAVKGGKVPYELNINYRDAVAGDQAEPQKIAAKFLAAQSLLLAMPGVPGIYVHSLIGSGNWTEGVRQTGMNRTINRQKLQLDEVLAELSAPSSLRALIFTGYTGMLRIRGEKKAFHPASPFKVLKAEGPVFALLRGDIQRGRVLCLVNAGSRRAYWKVDPAAELSGELTDCLGGQHFNGASDGIDLEPFQVLWLEPLSQP</sequence>
<reference evidence="5 6" key="1">
    <citation type="submission" date="2017-03" db="EMBL/GenBank/DDBJ databases">
        <title>Draft Genome sequence of Marispirochaeta sp. strain JC444.</title>
        <authorList>
            <person name="Shivani Y."/>
            <person name="Subhash Y."/>
            <person name="Sasikala C."/>
            <person name="Ramana C."/>
        </authorList>
    </citation>
    <scope>NUCLEOTIDE SEQUENCE [LARGE SCALE GENOMIC DNA]</scope>
    <source>
        <strain evidence="5 6">JC444</strain>
    </source>
</reference>
<dbReference type="Pfam" id="PF00128">
    <property type="entry name" value="Alpha-amylase"/>
    <property type="match status" value="1"/>
</dbReference>
<keyword evidence="2" id="KW-0808">Transferase</keyword>
<feature type="binding site" evidence="3">
    <location>
        <begin position="231"/>
        <end position="233"/>
    </location>
    <ligand>
        <name>substrate</name>
    </ligand>
</feature>